<keyword evidence="7" id="KW-1185">Reference proteome</keyword>
<evidence type="ECO:0000256" key="4">
    <source>
        <dbReference type="ARBA" id="ARBA00023136"/>
    </source>
</evidence>
<feature type="transmembrane region" description="Helical" evidence="5">
    <location>
        <begin position="47"/>
        <end position="65"/>
    </location>
</feature>
<reference evidence="6 7" key="1">
    <citation type="submission" date="2018-06" db="EMBL/GenBank/DDBJ databases">
        <title>Genomic Encyclopedia of Archaeal and Bacterial Type Strains, Phase II (KMG-II): from individual species to whole genera.</title>
        <authorList>
            <person name="Goeker M."/>
        </authorList>
    </citation>
    <scope>NUCLEOTIDE SEQUENCE [LARGE SCALE GENOMIC DNA]</scope>
    <source>
        <strain evidence="6 7">DSM 25663</strain>
    </source>
</reference>
<feature type="transmembrane region" description="Helical" evidence="5">
    <location>
        <begin position="175"/>
        <end position="197"/>
    </location>
</feature>
<gene>
    <name evidence="6" type="ORF">CLV55_101325</name>
</gene>
<feature type="transmembrane region" description="Helical" evidence="5">
    <location>
        <begin position="138"/>
        <end position="163"/>
    </location>
</feature>
<dbReference type="RefSeq" id="WP_112111989.1">
    <property type="nucleotide sequence ID" value="NZ_QLSZ01000001.1"/>
</dbReference>
<dbReference type="PRINTS" id="PR00762">
    <property type="entry name" value="CLCHANNEL"/>
</dbReference>
<evidence type="ECO:0000256" key="5">
    <source>
        <dbReference type="SAM" id="Phobius"/>
    </source>
</evidence>
<protein>
    <submittedName>
        <fullName evidence="6">H+/Cl-antiporter ClcA</fullName>
    </submittedName>
</protein>
<dbReference type="Proteomes" id="UP000248840">
    <property type="component" value="Unassembled WGS sequence"/>
</dbReference>
<dbReference type="GO" id="GO:0015108">
    <property type="term" value="F:chloride transmembrane transporter activity"/>
    <property type="evidence" value="ECO:0007669"/>
    <property type="project" value="InterPro"/>
</dbReference>
<feature type="transmembrane region" description="Helical" evidence="5">
    <location>
        <begin position="369"/>
        <end position="389"/>
    </location>
</feature>
<proteinExistence type="predicted"/>
<organism evidence="6 7">
    <name type="scientific">Flavobacterium aciduliphilum</name>
    <dbReference type="NCBI Taxonomy" id="1101402"/>
    <lineage>
        <taxon>Bacteria</taxon>
        <taxon>Pseudomonadati</taxon>
        <taxon>Bacteroidota</taxon>
        <taxon>Flavobacteriia</taxon>
        <taxon>Flavobacteriales</taxon>
        <taxon>Flavobacteriaceae</taxon>
        <taxon>Flavobacterium</taxon>
    </lineage>
</organism>
<comment type="subcellular location">
    <subcellularLocation>
        <location evidence="1">Membrane</location>
        <topology evidence="1">Multi-pass membrane protein</topology>
    </subcellularLocation>
</comment>
<evidence type="ECO:0000256" key="3">
    <source>
        <dbReference type="ARBA" id="ARBA00022989"/>
    </source>
</evidence>
<sequence length="406" mass="44527">MYNSIKSIPKWLMISAGVGILSGLASALFLVNLSWVTSFREAHRDLFWGLPLAGIMIGLGYHYYGKEIVKGNNLILEEYENPQKTIPFKMAPMIFLSTLLTHLVGGSAGREGTAIQLGSTLADQFTKFVTLSKHERKILLLLGISAGFASVFGTPIAGALFAIEVLWFSNVSYKSIFLSFTTAFFAYFTVSFMPVVHTHYAVVPLAHEHISWLAWALVFGVICGLIALLFSKTVHLFSTQFTKYIPYPPLRPVIGGVTLVLFFYLSNEYKYAGLGIPTIVDSFKIPSGFFDCILKLILTCFTLGCGFKGGEVTPLFFIGATLGSSVSGFIPMPISLLAAMGFVAVFSGATHTPIACTAMGMELFGWENGIYIAIACFFSYLFSGTKGIYRSQQLKGLKSRFILKYL</sequence>
<accession>A0A328YS88</accession>
<dbReference type="InterPro" id="IPR014743">
    <property type="entry name" value="Cl-channel_core"/>
</dbReference>
<dbReference type="InterPro" id="IPR050368">
    <property type="entry name" value="ClC-type_chloride_channel"/>
</dbReference>
<feature type="transmembrane region" description="Helical" evidence="5">
    <location>
        <begin position="209"/>
        <end position="230"/>
    </location>
</feature>
<evidence type="ECO:0000313" key="7">
    <source>
        <dbReference type="Proteomes" id="UP000248840"/>
    </source>
</evidence>
<dbReference type="AlphaFoldDB" id="A0A328YS88"/>
<keyword evidence="4 5" id="KW-0472">Membrane</keyword>
<dbReference type="GO" id="GO:0016020">
    <property type="term" value="C:membrane"/>
    <property type="evidence" value="ECO:0007669"/>
    <property type="project" value="UniProtKB-SubCell"/>
</dbReference>
<feature type="transmembrane region" description="Helical" evidence="5">
    <location>
        <begin position="250"/>
        <end position="267"/>
    </location>
</feature>
<dbReference type="EMBL" id="QLSZ01000001">
    <property type="protein sequence ID" value="RAR75625.1"/>
    <property type="molecule type" value="Genomic_DNA"/>
</dbReference>
<dbReference type="Gene3D" id="1.10.3080.10">
    <property type="entry name" value="Clc chloride channel"/>
    <property type="match status" value="1"/>
</dbReference>
<feature type="transmembrane region" description="Helical" evidence="5">
    <location>
        <begin position="12"/>
        <end position="35"/>
    </location>
</feature>
<dbReference type="Pfam" id="PF00654">
    <property type="entry name" value="Voltage_CLC"/>
    <property type="match status" value="1"/>
</dbReference>
<dbReference type="PANTHER" id="PTHR43427:SF12">
    <property type="entry name" value="CHLORIDE TRANSPORTER"/>
    <property type="match status" value="1"/>
</dbReference>
<evidence type="ECO:0000256" key="2">
    <source>
        <dbReference type="ARBA" id="ARBA00022692"/>
    </source>
</evidence>
<evidence type="ECO:0000256" key="1">
    <source>
        <dbReference type="ARBA" id="ARBA00004141"/>
    </source>
</evidence>
<keyword evidence="2 5" id="KW-0812">Transmembrane</keyword>
<evidence type="ECO:0000313" key="6">
    <source>
        <dbReference type="EMBL" id="RAR75625.1"/>
    </source>
</evidence>
<name>A0A328YS88_9FLAO</name>
<comment type="caution">
    <text evidence="6">The sequence shown here is derived from an EMBL/GenBank/DDBJ whole genome shotgun (WGS) entry which is preliminary data.</text>
</comment>
<feature type="transmembrane region" description="Helical" evidence="5">
    <location>
        <begin position="328"/>
        <end position="349"/>
    </location>
</feature>
<dbReference type="SUPFAM" id="SSF81340">
    <property type="entry name" value="Clc chloride channel"/>
    <property type="match status" value="1"/>
</dbReference>
<dbReference type="PANTHER" id="PTHR43427">
    <property type="entry name" value="CHLORIDE CHANNEL PROTEIN CLC-E"/>
    <property type="match status" value="1"/>
</dbReference>
<dbReference type="OrthoDB" id="9767361at2"/>
<keyword evidence="3 5" id="KW-1133">Transmembrane helix</keyword>
<dbReference type="InterPro" id="IPR001807">
    <property type="entry name" value="ClC"/>
</dbReference>